<accession>A0A1G6QGG0</accession>
<dbReference type="AlphaFoldDB" id="A0A1G6QGG0"/>
<protein>
    <submittedName>
        <fullName evidence="1">Uncharacterized protein</fullName>
    </submittedName>
</protein>
<name>A0A1G6QGG0_9BACT</name>
<evidence type="ECO:0000313" key="1">
    <source>
        <dbReference type="EMBL" id="SDC90767.1"/>
    </source>
</evidence>
<keyword evidence="2" id="KW-1185">Reference proteome</keyword>
<dbReference type="EMBL" id="FMYP01000060">
    <property type="protein sequence ID" value="SDC90767.1"/>
    <property type="molecule type" value="Genomic_DNA"/>
</dbReference>
<dbReference type="STRING" id="1640674.SAMN05216323_106033"/>
<gene>
    <name evidence="1" type="ORF">SAMN05216323_106033</name>
</gene>
<sequence>MLLLDPAIENVNYYKENFYHGEDTYLFPILNKETHTTETSIKNRIH</sequence>
<dbReference type="Proteomes" id="UP000199452">
    <property type="component" value="Unassembled WGS sequence"/>
</dbReference>
<evidence type="ECO:0000313" key="2">
    <source>
        <dbReference type="Proteomes" id="UP000199452"/>
    </source>
</evidence>
<organism evidence="1 2">
    <name type="scientific">Williamwhitmania taraxaci</name>
    <dbReference type="NCBI Taxonomy" id="1640674"/>
    <lineage>
        <taxon>Bacteria</taxon>
        <taxon>Pseudomonadati</taxon>
        <taxon>Bacteroidota</taxon>
        <taxon>Bacteroidia</taxon>
        <taxon>Bacteroidales</taxon>
        <taxon>Williamwhitmaniaceae</taxon>
        <taxon>Williamwhitmania</taxon>
    </lineage>
</organism>
<reference evidence="1 2" key="1">
    <citation type="submission" date="2016-09" db="EMBL/GenBank/DDBJ databases">
        <authorList>
            <person name="Capua I."/>
            <person name="De Benedictis P."/>
            <person name="Joannis T."/>
            <person name="Lombin L.H."/>
            <person name="Cattoli G."/>
        </authorList>
    </citation>
    <scope>NUCLEOTIDE SEQUENCE [LARGE SCALE GENOMIC DNA]</scope>
    <source>
        <strain evidence="1 2">A7P-90m</strain>
    </source>
</reference>
<proteinExistence type="predicted"/>